<sequence length="89" mass="10819">MLKLYTDPNGGCDRCFAFSFYFRCICLGFKCQQILERLAFVQCHLSYFCTSFTLTVRRFWKVLLYRRYFSNIWCCARREKMILTFVNCI</sequence>
<organism evidence="1">
    <name type="scientific">Rhipicephalus appendiculatus</name>
    <name type="common">Brown ear tick</name>
    <dbReference type="NCBI Taxonomy" id="34631"/>
    <lineage>
        <taxon>Eukaryota</taxon>
        <taxon>Metazoa</taxon>
        <taxon>Ecdysozoa</taxon>
        <taxon>Arthropoda</taxon>
        <taxon>Chelicerata</taxon>
        <taxon>Arachnida</taxon>
        <taxon>Acari</taxon>
        <taxon>Parasitiformes</taxon>
        <taxon>Ixodida</taxon>
        <taxon>Ixodoidea</taxon>
        <taxon>Ixodidae</taxon>
        <taxon>Rhipicephalinae</taxon>
        <taxon>Rhipicephalus</taxon>
        <taxon>Rhipicephalus</taxon>
    </lineage>
</organism>
<dbReference type="EMBL" id="GEDV01012021">
    <property type="protein sequence ID" value="JAP76536.1"/>
    <property type="molecule type" value="Transcribed_RNA"/>
</dbReference>
<dbReference type="AlphaFoldDB" id="A0A131YEM2"/>
<protein>
    <submittedName>
        <fullName evidence="1">Uncharacterized protein</fullName>
    </submittedName>
</protein>
<name>A0A131YEM2_RHIAP</name>
<accession>A0A131YEM2</accession>
<evidence type="ECO:0000313" key="1">
    <source>
        <dbReference type="EMBL" id="JAP76536.1"/>
    </source>
</evidence>
<proteinExistence type="predicted"/>
<reference evidence="1" key="1">
    <citation type="journal article" date="2016" name="Ticks Tick Borne Dis.">
        <title>De novo assembly and annotation of the salivary gland transcriptome of Rhipicephalus appendiculatus male and female ticks during blood feeding.</title>
        <authorList>
            <person name="de Castro M.H."/>
            <person name="de Klerk D."/>
            <person name="Pienaar R."/>
            <person name="Latif A.A."/>
            <person name="Rees D.J."/>
            <person name="Mans B.J."/>
        </authorList>
    </citation>
    <scope>NUCLEOTIDE SEQUENCE</scope>
    <source>
        <tissue evidence="1">Salivary glands</tissue>
    </source>
</reference>